<keyword evidence="1" id="KW-0812">Transmembrane</keyword>
<keyword evidence="1" id="KW-0472">Membrane</keyword>
<comment type="caution">
    <text evidence="2">The sequence shown here is derived from an EMBL/GenBank/DDBJ whole genome shotgun (WGS) entry which is preliminary data.</text>
</comment>
<feature type="transmembrane region" description="Helical" evidence="1">
    <location>
        <begin position="6"/>
        <end position="23"/>
    </location>
</feature>
<protein>
    <submittedName>
        <fullName evidence="2">Uncharacterized protein</fullName>
    </submittedName>
</protein>
<evidence type="ECO:0000313" key="3">
    <source>
        <dbReference type="Proteomes" id="UP000613177"/>
    </source>
</evidence>
<evidence type="ECO:0000256" key="1">
    <source>
        <dbReference type="SAM" id="Phobius"/>
    </source>
</evidence>
<keyword evidence="1" id="KW-1133">Transmembrane helix</keyword>
<keyword evidence="3" id="KW-1185">Reference proteome</keyword>
<sequence>MPTRASVVTNSAALILIGLVLVTQETTTKLDFMQIEFFFADGINPSIKLVKCTTGGALTIYGTRQNYSAECIDANGVTTTVPIDDVPAP</sequence>
<organism evidence="2 3">
    <name type="scientific">Thamnidium elegans</name>
    <dbReference type="NCBI Taxonomy" id="101142"/>
    <lineage>
        <taxon>Eukaryota</taxon>
        <taxon>Fungi</taxon>
        <taxon>Fungi incertae sedis</taxon>
        <taxon>Mucoromycota</taxon>
        <taxon>Mucoromycotina</taxon>
        <taxon>Mucoromycetes</taxon>
        <taxon>Mucorales</taxon>
        <taxon>Mucorineae</taxon>
        <taxon>Mucoraceae</taxon>
        <taxon>Thamnidium</taxon>
    </lineage>
</organism>
<name>A0A8H7VYU9_9FUNG</name>
<proteinExistence type="predicted"/>
<dbReference type="Proteomes" id="UP000613177">
    <property type="component" value="Unassembled WGS sequence"/>
</dbReference>
<dbReference type="EMBL" id="JAEPRE010000120">
    <property type="protein sequence ID" value="KAG2232194.1"/>
    <property type="molecule type" value="Genomic_DNA"/>
</dbReference>
<gene>
    <name evidence="2" type="ORF">INT48_004122</name>
</gene>
<evidence type="ECO:0000313" key="2">
    <source>
        <dbReference type="EMBL" id="KAG2232194.1"/>
    </source>
</evidence>
<dbReference type="AlphaFoldDB" id="A0A8H7VYU9"/>
<accession>A0A8H7VYU9</accession>
<reference evidence="2" key="1">
    <citation type="submission" date="2021-01" db="EMBL/GenBank/DDBJ databases">
        <title>Metabolic potential, ecology and presence of endohyphal bacteria is reflected in genomic diversity of Mucoromycotina.</title>
        <authorList>
            <person name="Muszewska A."/>
            <person name="Okrasinska A."/>
            <person name="Steczkiewicz K."/>
            <person name="Drgas O."/>
            <person name="Orlowska M."/>
            <person name="Perlinska-Lenart U."/>
            <person name="Aleksandrzak-Piekarczyk T."/>
            <person name="Szatraj K."/>
            <person name="Zielenkiewicz U."/>
            <person name="Pilsyk S."/>
            <person name="Malc E."/>
            <person name="Mieczkowski P."/>
            <person name="Kruszewska J.S."/>
            <person name="Biernat P."/>
            <person name="Pawlowska J."/>
        </authorList>
    </citation>
    <scope>NUCLEOTIDE SEQUENCE</scope>
    <source>
        <strain evidence="2">WA0000018081</strain>
    </source>
</reference>